<dbReference type="Proteomes" id="UP000612055">
    <property type="component" value="Unassembled WGS sequence"/>
</dbReference>
<dbReference type="InterPro" id="IPR002864">
    <property type="entry name" value="Acyl-ACP_thioesterase_NHD"/>
</dbReference>
<evidence type="ECO:0000256" key="11">
    <source>
        <dbReference type="RuleBase" id="RU363096"/>
    </source>
</evidence>
<gene>
    <name evidence="15" type="ORF">HYH03_015144</name>
</gene>
<feature type="region of interest" description="Disordered" evidence="12">
    <location>
        <begin position="190"/>
        <end position="220"/>
    </location>
</feature>
<feature type="domain" description="Acyl-ACP thioesterase-like C-terminal" evidence="14">
    <location>
        <begin position="133"/>
        <end position="190"/>
    </location>
</feature>
<evidence type="ECO:0000256" key="7">
    <source>
        <dbReference type="ARBA" id="ARBA00022832"/>
    </source>
</evidence>
<dbReference type="GO" id="GO:0000036">
    <property type="term" value="F:acyl carrier activity"/>
    <property type="evidence" value="ECO:0007669"/>
    <property type="project" value="TreeGrafter"/>
</dbReference>
<dbReference type="Pfam" id="PF01643">
    <property type="entry name" value="Acyl-ACP_TE"/>
    <property type="match status" value="1"/>
</dbReference>
<evidence type="ECO:0000256" key="2">
    <source>
        <dbReference type="ARBA" id="ARBA00006500"/>
    </source>
</evidence>
<evidence type="ECO:0000256" key="3">
    <source>
        <dbReference type="ARBA" id="ARBA00022516"/>
    </source>
</evidence>
<reference evidence="15" key="1">
    <citation type="journal article" date="2020" name="bioRxiv">
        <title>Comparative genomics of Chlamydomonas.</title>
        <authorList>
            <person name="Craig R.J."/>
            <person name="Hasan A.R."/>
            <person name="Ness R.W."/>
            <person name="Keightley P.D."/>
        </authorList>
    </citation>
    <scope>NUCLEOTIDE SEQUENCE</scope>
    <source>
        <strain evidence="15">CCAP 11/70</strain>
    </source>
</reference>
<dbReference type="GO" id="GO:0009507">
    <property type="term" value="C:chloroplast"/>
    <property type="evidence" value="ECO:0007669"/>
    <property type="project" value="UniProtKB-SubCell"/>
</dbReference>
<organism evidence="15 16">
    <name type="scientific">Edaphochlamys debaryana</name>
    <dbReference type="NCBI Taxonomy" id="47281"/>
    <lineage>
        <taxon>Eukaryota</taxon>
        <taxon>Viridiplantae</taxon>
        <taxon>Chlorophyta</taxon>
        <taxon>core chlorophytes</taxon>
        <taxon>Chlorophyceae</taxon>
        <taxon>CS clade</taxon>
        <taxon>Chlamydomonadales</taxon>
        <taxon>Chlamydomonadales incertae sedis</taxon>
        <taxon>Edaphochlamys</taxon>
    </lineage>
</organism>
<keyword evidence="8" id="KW-0809">Transit peptide</keyword>
<evidence type="ECO:0000256" key="4">
    <source>
        <dbReference type="ARBA" id="ARBA00022528"/>
    </source>
</evidence>
<dbReference type="InterPro" id="IPR045023">
    <property type="entry name" value="FATA/B"/>
</dbReference>
<evidence type="ECO:0000313" key="15">
    <source>
        <dbReference type="EMBL" id="KAG2486181.1"/>
    </source>
</evidence>
<evidence type="ECO:0000259" key="13">
    <source>
        <dbReference type="Pfam" id="PF01643"/>
    </source>
</evidence>
<evidence type="ECO:0000256" key="8">
    <source>
        <dbReference type="ARBA" id="ARBA00022946"/>
    </source>
</evidence>
<feature type="domain" description="Acyl-ACP thioesterase N-terminal hotdog" evidence="13">
    <location>
        <begin position="15"/>
        <end position="94"/>
    </location>
</feature>
<evidence type="ECO:0000313" key="16">
    <source>
        <dbReference type="Proteomes" id="UP000612055"/>
    </source>
</evidence>
<evidence type="ECO:0000256" key="9">
    <source>
        <dbReference type="ARBA" id="ARBA00023098"/>
    </source>
</evidence>
<evidence type="ECO:0000256" key="6">
    <source>
        <dbReference type="ARBA" id="ARBA00022801"/>
    </source>
</evidence>
<dbReference type="EC" id="3.1.2.-" evidence="11"/>
<keyword evidence="16" id="KW-1185">Reference proteome</keyword>
<keyword evidence="3 11" id="KW-0444">Lipid biosynthesis</keyword>
<sequence>MWGRTDEGFANLPEMKDLLFVMTRLQIRIFEYPKWGDVVCAETYFTDEGRLAFRREWRLTEARSGRLLGVATSTWVTINAAARRLAKLPDDQRNRFLRFAAPNTAAVLPVEETKRKLPDMDLPGKHQAPTQVARRSDMDMNGHINNASYLAWALESVPADVHEHYRLREIEIDFKAECHAGNTVEAHANPLAEDGQPLPPAEAAANGAATNGAAANGSPSPSPDALFLHVLQKCDDSGCAELVRARTTWRRA</sequence>
<proteinExistence type="inferred from homology"/>
<keyword evidence="6 11" id="KW-0378">Hydrolase</keyword>
<keyword evidence="10 11" id="KW-0275">Fatty acid biosynthesis</keyword>
<dbReference type="Pfam" id="PF20791">
    <property type="entry name" value="Acyl-ACP_TE_C"/>
    <property type="match status" value="1"/>
</dbReference>
<evidence type="ECO:0000256" key="1">
    <source>
        <dbReference type="ARBA" id="ARBA00004229"/>
    </source>
</evidence>
<comment type="similarity">
    <text evidence="2 11">Belongs to the acyl-ACP thioesterase family.</text>
</comment>
<feature type="compositionally biased region" description="Low complexity" evidence="12">
    <location>
        <begin position="201"/>
        <end position="217"/>
    </location>
</feature>
<protein>
    <recommendedName>
        <fullName evidence="11">Acyl-[acyl-carrier-protein] hydrolase</fullName>
        <ecNumber evidence="11">3.1.2.-</ecNumber>
    </recommendedName>
</protein>
<evidence type="ECO:0000256" key="5">
    <source>
        <dbReference type="ARBA" id="ARBA00022640"/>
    </source>
</evidence>
<dbReference type="EMBL" id="JAEHOE010000116">
    <property type="protein sequence ID" value="KAG2486181.1"/>
    <property type="molecule type" value="Genomic_DNA"/>
</dbReference>
<dbReference type="PANTHER" id="PTHR31727">
    <property type="entry name" value="OLEOYL-ACYL CARRIER PROTEIN THIOESTERASE 1, CHLOROPLASTIC"/>
    <property type="match status" value="1"/>
</dbReference>
<keyword evidence="4 11" id="KW-0150">Chloroplast</keyword>
<name>A0A835XLR3_9CHLO</name>
<comment type="function">
    <text evidence="11">Plays an essential role in chain termination during de novo fatty acid synthesis.</text>
</comment>
<dbReference type="OrthoDB" id="618395at2759"/>
<keyword evidence="5 11" id="KW-0934">Plastid</keyword>
<dbReference type="GO" id="GO:0016297">
    <property type="term" value="F:fatty acyl-[ACP] hydrolase activity"/>
    <property type="evidence" value="ECO:0007669"/>
    <property type="project" value="InterPro"/>
</dbReference>
<evidence type="ECO:0000256" key="10">
    <source>
        <dbReference type="ARBA" id="ARBA00023160"/>
    </source>
</evidence>
<dbReference type="AlphaFoldDB" id="A0A835XLR3"/>
<keyword evidence="9 11" id="KW-0443">Lipid metabolism</keyword>
<evidence type="ECO:0000256" key="12">
    <source>
        <dbReference type="SAM" id="MobiDB-lite"/>
    </source>
</evidence>
<dbReference type="SUPFAM" id="SSF54637">
    <property type="entry name" value="Thioesterase/thiol ester dehydrase-isomerase"/>
    <property type="match status" value="2"/>
</dbReference>
<dbReference type="InterPro" id="IPR029069">
    <property type="entry name" value="HotDog_dom_sf"/>
</dbReference>
<evidence type="ECO:0000259" key="14">
    <source>
        <dbReference type="Pfam" id="PF20791"/>
    </source>
</evidence>
<keyword evidence="7 11" id="KW-0276">Fatty acid metabolism</keyword>
<accession>A0A835XLR3</accession>
<comment type="subcellular location">
    <subcellularLocation>
        <location evidence="1 11">Plastid</location>
        <location evidence="1 11">Chloroplast</location>
    </subcellularLocation>
</comment>
<dbReference type="InterPro" id="IPR049427">
    <property type="entry name" value="Acyl-ACP_TE_C"/>
</dbReference>
<dbReference type="PANTHER" id="PTHR31727:SF6">
    <property type="entry name" value="OLEOYL-ACYL CARRIER PROTEIN THIOESTERASE 1, CHLOROPLASTIC"/>
    <property type="match status" value="1"/>
</dbReference>
<dbReference type="Gene3D" id="3.10.129.10">
    <property type="entry name" value="Hotdog Thioesterase"/>
    <property type="match status" value="1"/>
</dbReference>
<comment type="caution">
    <text evidence="15">The sequence shown here is derived from an EMBL/GenBank/DDBJ whole genome shotgun (WGS) entry which is preliminary data.</text>
</comment>